<dbReference type="GO" id="GO:0005778">
    <property type="term" value="C:peroxisomal membrane"/>
    <property type="evidence" value="ECO:0007669"/>
    <property type="project" value="TreeGrafter"/>
</dbReference>
<gene>
    <name evidence="7" type="ORF">MG3_04684</name>
</gene>
<sequence length="209" mass="24199">MSLPFAKEKVDADLEKSMAVDSKNYHLHPTSLTIVKKLLFALIIESTISCFVYYYYDRIGLIHPMLAPAMLGCFSGALAQSMNQYSKRKFNLNKIFKFMVWGFINGYFTSAWISILVTRVDNLFYRILLDQSCGTPMFQLIFNILNALWDQGEVFSSATRIAFFKSLKYSYCFWPFFSIVSFIFIPETLMFPCNCLANLFWNLILSKIA</sequence>
<name>A0AB34PP10_CANAX</name>
<feature type="transmembrane region" description="Helical" evidence="6">
    <location>
        <begin position="95"/>
        <end position="117"/>
    </location>
</feature>
<dbReference type="Proteomes" id="UP000030161">
    <property type="component" value="Unassembled WGS sequence"/>
</dbReference>
<accession>A0AB34PP10</accession>
<feature type="transmembrane region" description="Helical" evidence="6">
    <location>
        <begin position="38"/>
        <end position="56"/>
    </location>
</feature>
<feature type="transmembrane region" description="Helical" evidence="6">
    <location>
        <begin position="123"/>
        <end position="145"/>
    </location>
</feature>
<protein>
    <submittedName>
        <fullName evidence="7">Uncharacterized protein</fullName>
    </submittedName>
</protein>
<dbReference type="PANTHER" id="PTHR11266">
    <property type="entry name" value="PEROXISOMAL MEMBRANE PROTEIN 2, PXMP2 MPV17"/>
    <property type="match status" value="1"/>
</dbReference>
<proteinExistence type="inferred from homology"/>
<reference evidence="7 8" key="1">
    <citation type="submission" date="2013-12" db="EMBL/GenBank/DDBJ databases">
        <title>The Genome Sequence of Candida albicans P78048.</title>
        <authorList>
            <consortium name="The Broad Institute Genome Sequencing Platform"/>
            <consortium name="The Broad Institute Genome Sequencing Center for Infectious Disease"/>
            <person name="Cuomo C."/>
            <person name="Bennett R."/>
            <person name="Hirakawa M."/>
            <person name="Noverr M."/>
            <person name="Mitchell A."/>
            <person name="Young S.K."/>
            <person name="Zeng Q."/>
            <person name="Gargeya S."/>
            <person name="Fitzgerald M."/>
            <person name="Abouelleil A."/>
            <person name="Alvarado L."/>
            <person name="Berlin A.M."/>
            <person name="Chapman S.B."/>
            <person name="Dewar J."/>
            <person name="Goldberg J."/>
            <person name="Griggs A."/>
            <person name="Gujja S."/>
            <person name="Hansen M."/>
            <person name="Howarth C."/>
            <person name="Imamovic A."/>
            <person name="Larimer J."/>
            <person name="McCowan C."/>
            <person name="Murphy C."/>
            <person name="Pearson M."/>
            <person name="Priest M."/>
            <person name="Roberts A."/>
            <person name="Saif S."/>
            <person name="Shea T."/>
            <person name="Sykes S."/>
            <person name="Wortman J."/>
            <person name="Nusbaum C."/>
            <person name="Birren B."/>
        </authorList>
    </citation>
    <scope>NUCLEOTIDE SEQUENCE [LARGE SCALE GENOMIC DNA]</scope>
    <source>
        <strain evidence="7 8">P78048</strain>
    </source>
</reference>
<keyword evidence="5 6" id="KW-0472">Membrane</keyword>
<comment type="caution">
    <text evidence="7">The sequence shown here is derived from an EMBL/GenBank/DDBJ whole genome shotgun (WGS) entry which is preliminary data.</text>
</comment>
<dbReference type="AlphaFoldDB" id="A0AB34PP10"/>
<dbReference type="EMBL" id="AJIX01000033">
    <property type="protein sequence ID" value="KGR07407.1"/>
    <property type="molecule type" value="Genomic_DNA"/>
</dbReference>
<comment type="subcellular location">
    <subcellularLocation>
        <location evidence="1">Membrane</location>
        <topology evidence="1">Multi-pass membrane protein</topology>
    </subcellularLocation>
</comment>
<keyword evidence="3 6" id="KW-0812">Transmembrane</keyword>
<dbReference type="PANTHER" id="PTHR11266:SF80">
    <property type="entry name" value="PEROXISOMAL MEMBRANE PROTEIN 2"/>
    <property type="match status" value="1"/>
</dbReference>
<evidence type="ECO:0000256" key="5">
    <source>
        <dbReference type="ARBA" id="ARBA00023136"/>
    </source>
</evidence>
<evidence type="ECO:0000256" key="2">
    <source>
        <dbReference type="ARBA" id="ARBA00006824"/>
    </source>
</evidence>
<feature type="transmembrane region" description="Helical" evidence="6">
    <location>
        <begin position="62"/>
        <end position="83"/>
    </location>
</feature>
<comment type="similarity">
    <text evidence="2 6">Belongs to the peroxisomal membrane protein PXMP2/4 family.</text>
</comment>
<evidence type="ECO:0000256" key="1">
    <source>
        <dbReference type="ARBA" id="ARBA00004141"/>
    </source>
</evidence>
<evidence type="ECO:0000313" key="8">
    <source>
        <dbReference type="Proteomes" id="UP000030161"/>
    </source>
</evidence>
<evidence type="ECO:0000256" key="6">
    <source>
        <dbReference type="RuleBase" id="RU363053"/>
    </source>
</evidence>
<organism evidence="7 8">
    <name type="scientific">Candida albicans P78048</name>
    <dbReference type="NCBI Taxonomy" id="1094989"/>
    <lineage>
        <taxon>Eukaryota</taxon>
        <taxon>Fungi</taxon>
        <taxon>Dikarya</taxon>
        <taxon>Ascomycota</taxon>
        <taxon>Saccharomycotina</taxon>
        <taxon>Pichiomycetes</taxon>
        <taxon>Debaryomycetaceae</taxon>
        <taxon>Candida/Lodderomyces clade</taxon>
        <taxon>Candida</taxon>
    </lineage>
</organism>
<evidence type="ECO:0000256" key="4">
    <source>
        <dbReference type="ARBA" id="ARBA00022989"/>
    </source>
</evidence>
<dbReference type="Pfam" id="PF04117">
    <property type="entry name" value="Mpv17_PMP22"/>
    <property type="match status" value="1"/>
</dbReference>
<evidence type="ECO:0000313" key="7">
    <source>
        <dbReference type="EMBL" id="KGR07407.1"/>
    </source>
</evidence>
<keyword evidence="4 6" id="KW-1133">Transmembrane helix</keyword>
<feature type="transmembrane region" description="Helical" evidence="6">
    <location>
        <begin position="166"/>
        <end position="185"/>
    </location>
</feature>
<dbReference type="InterPro" id="IPR007248">
    <property type="entry name" value="Mpv17_PMP22"/>
</dbReference>
<evidence type="ECO:0000256" key="3">
    <source>
        <dbReference type="ARBA" id="ARBA00022692"/>
    </source>
</evidence>